<keyword evidence="8 10" id="KW-0414">Isoprene biosynthesis</keyword>
<evidence type="ECO:0000259" key="12">
    <source>
        <dbReference type="Pfam" id="PF08544"/>
    </source>
</evidence>
<dbReference type="EC" id="2.7.1.148" evidence="2 10"/>
<keyword evidence="14" id="KW-1185">Reference proteome</keyword>
<comment type="catalytic activity">
    <reaction evidence="10">
        <text>4-CDP-2-C-methyl-D-erythritol + ATP = 4-CDP-2-C-methyl-D-erythritol 2-phosphate + ADP + H(+)</text>
        <dbReference type="Rhea" id="RHEA:18437"/>
        <dbReference type="ChEBI" id="CHEBI:15378"/>
        <dbReference type="ChEBI" id="CHEBI:30616"/>
        <dbReference type="ChEBI" id="CHEBI:57823"/>
        <dbReference type="ChEBI" id="CHEBI:57919"/>
        <dbReference type="ChEBI" id="CHEBI:456216"/>
        <dbReference type="EC" id="2.7.1.148"/>
    </reaction>
</comment>
<dbReference type="InterPro" id="IPR013750">
    <property type="entry name" value="GHMP_kinase_C_dom"/>
</dbReference>
<keyword evidence="5 10" id="KW-0547">Nucleotide-binding</keyword>
<evidence type="ECO:0000256" key="5">
    <source>
        <dbReference type="ARBA" id="ARBA00022741"/>
    </source>
</evidence>
<dbReference type="Pfam" id="PF08544">
    <property type="entry name" value="GHMP_kinases_C"/>
    <property type="match status" value="1"/>
</dbReference>
<protein>
    <recommendedName>
        <fullName evidence="3 10">4-diphosphocytidyl-2-C-methyl-D-erythritol kinase</fullName>
        <shortName evidence="10">CMK</shortName>
        <ecNumber evidence="2 10">2.7.1.148</ecNumber>
    </recommendedName>
    <alternativeName>
        <fullName evidence="9 10">4-(cytidine-5'-diphospho)-2-C-methyl-D-erythritol kinase</fullName>
    </alternativeName>
</protein>
<dbReference type="PANTHER" id="PTHR43527">
    <property type="entry name" value="4-DIPHOSPHOCYTIDYL-2-C-METHYL-D-ERYTHRITOL KINASE, CHLOROPLASTIC"/>
    <property type="match status" value="1"/>
</dbReference>
<comment type="caution">
    <text evidence="13">The sequence shown here is derived from an EMBL/GenBank/DDBJ whole genome shotgun (WGS) entry which is preliminary data.</text>
</comment>
<dbReference type="UniPathway" id="UPA00056">
    <property type="reaction ID" value="UER00094"/>
</dbReference>
<keyword evidence="7 10" id="KW-0067">ATP-binding</keyword>
<feature type="active site" evidence="10">
    <location>
        <position position="8"/>
    </location>
</feature>
<evidence type="ECO:0000256" key="7">
    <source>
        <dbReference type="ARBA" id="ARBA00022840"/>
    </source>
</evidence>
<dbReference type="Proteomes" id="UP000245708">
    <property type="component" value="Unassembled WGS sequence"/>
</dbReference>
<dbReference type="SUPFAM" id="SSF55060">
    <property type="entry name" value="GHMP Kinase, C-terminal domain"/>
    <property type="match status" value="1"/>
</dbReference>
<dbReference type="RefSeq" id="WP_109668488.1">
    <property type="nucleotide sequence ID" value="NZ_QGGW01000005.1"/>
</dbReference>
<dbReference type="Gene3D" id="3.30.230.10">
    <property type="match status" value="1"/>
</dbReference>
<dbReference type="PANTHER" id="PTHR43527:SF2">
    <property type="entry name" value="4-DIPHOSPHOCYTIDYL-2-C-METHYL-D-ERYTHRITOL KINASE, CHLOROPLASTIC"/>
    <property type="match status" value="1"/>
</dbReference>
<dbReference type="GO" id="GO:0050515">
    <property type="term" value="F:4-(cytidine 5'-diphospho)-2-C-methyl-D-erythritol kinase activity"/>
    <property type="evidence" value="ECO:0007669"/>
    <property type="project" value="UniProtKB-UniRule"/>
</dbReference>
<evidence type="ECO:0000256" key="1">
    <source>
        <dbReference type="ARBA" id="ARBA00009684"/>
    </source>
</evidence>
<evidence type="ECO:0000256" key="9">
    <source>
        <dbReference type="ARBA" id="ARBA00032554"/>
    </source>
</evidence>
<name>A0A316GLB0_9RHOB</name>
<dbReference type="InterPro" id="IPR006204">
    <property type="entry name" value="GHMP_kinase_N_dom"/>
</dbReference>
<evidence type="ECO:0000256" key="3">
    <source>
        <dbReference type="ARBA" id="ARBA00017473"/>
    </source>
</evidence>
<dbReference type="PIRSF" id="PIRSF010376">
    <property type="entry name" value="IspE"/>
    <property type="match status" value="1"/>
</dbReference>
<dbReference type="SUPFAM" id="SSF54211">
    <property type="entry name" value="Ribosomal protein S5 domain 2-like"/>
    <property type="match status" value="1"/>
</dbReference>
<comment type="similarity">
    <text evidence="1 10">Belongs to the GHMP kinase family. IspE subfamily.</text>
</comment>
<dbReference type="HAMAP" id="MF_00061">
    <property type="entry name" value="IspE"/>
    <property type="match status" value="1"/>
</dbReference>
<feature type="domain" description="GHMP kinase N-terminal" evidence="11">
    <location>
        <begin position="65"/>
        <end position="134"/>
    </location>
</feature>
<accession>A0A316GLB0</accession>
<evidence type="ECO:0000256" key="6">
    <source>
        <dbReference type="ARBA" id="ARBA00022777"/>
    </source>
</evidence>
<dbReference type="Gene3D" id="3.30.70.890">
    <property type="entry name" value="GHMP kinase, C-terminal domain"/>
    <property type="match status" value="1"/>
</dbReference>
<dbReference type="InterPro" id="IPR020568">
    <property type="entry name" value="Ribosomal_Su5_D2-typ_SF"/>
</dbReference>
<evidence type="ECO:0000313" key="13">
    <source>
        <dbReference type="EMBL" id="PWK60188.1"/>
    </source>
</evidence>
<keyword evidence="6 10" id="KW-0418">Kinase</keyword>
<evidence type="ECO:0000259" key="11">
    <source>
        <dbReference type="Pfam" id="PF00288"/>
    </source>
</evidence>
<evidence type="ECO:0000313" key="14">
    <source>
        <dbReference type="Proteomes" id="UP000245708"/>
    </source>
</evidence>
<dbReference type="GO" id="GO:0019288">
    <property type="term" value="P:isopentenyl diphosphate biosynthetic process, methylerythritol 4-phosphate pathway"/>
    <property type="evidence" value="ECO:0007669"/>
    <property type="project" value="UniProtKB-UniRule"/>
</dbReference>
<dbReference type="EMBL" id="QGGW01000005">
    <property type="protein sequence ID" value="PWK60188.1"/>
    <property type="molecule type" value="Genomic_DNA"/>
</dbReference>
<dbReference type="OrthoDB" id="9809438at2"/>
<comment type="function">
    <text evidence="10">Catalyzes the phosphorylation of the position 2 hydroxy group of 4-diphosphocytidyl-2C-methyl-D-erythritol.</text>
</comment>
<dbReference type="InterPro" id="IPR036554">
    <property type="entry name" value="GHMP_kinase_C_sf"/>
</dbReference>
<dbReference type="NCBIfam" id="TIGR00154">
    <property type="entry name" value="ispE"/>
    <property type="match status" value="1"/>
</dbReference>
<evidence type="ECO:0000256" key="8">
    <source>
        <dbReference type="ARBA" id="ARBA00023229"/>
    </source>
</evidence>
<feature type="domain" description="GHMP kinase C-terminal" evidence="12">
    <location>
        <begin position="189"/>
        <end position="263"/>
    </location>
</feature>
<dbReference type="InterPro" id="IPR014721">
    <property type="entry name" value="Ribsml_uS5_D2-typ_fold_subgr"/>
</dbReference>
<dbReference type="AlphaFoldDB" id="A0A316GLB0"/>
<dbReference type="Pfam" id="PF00288">
    <property type="entry name" value="GHMP_kinases_N"/>
    <property type="match status" value="1"/>
</dbReference>
<evidence type="ECO:0000256" key="4">
    <source>
        <dbReference type="ARBA" id="ARBA00022679"/>
    </source>
</evidence>
<feature type="binding site" evidence="10">
    <location>
        <begin position="89"/>
        <end position="99"/>
    </location>
    <ligand>
        <name>ATP</name>
        <dbReference type="ChEBI" id="CHEBI:30616"/>
    </ligand>
</feature>
<organism evidence="13 14">
    <name type="scientific">Roseicyclus mahoneyensis</name>
    <dbReference type="NCBI Taxonomy" id="164332"/>
    <lineage>
        <taxon>Bacteria</taxon>
        <taxon>Pseudomonadati</taxon>
        <taxon>Pseudomonadota</taxon>
        <taxon>Alphaproteobacteria</taxon>
        <taxon>Rhodobacterales</taxon>
        <taxon>Roseobacteraceae</taxon>
        <taxon>Roseicyclus</taxon>
    </lineage>
</organism>
<reference evidence="13 14" key="1">
    <citation type="submission" date="2018-05" db="EMBL/GenBank/DDBJ databases">
        <title>Genomic Encyclopedia of Type Strains, Phase IV (KMG-IV): sequencing the most valuable type-strain genomes for metagenomic binning, comparative biology and taxonomic classification.</title>
        <authorList>
            <person name="Goeker M."/>
        </authorList>
    </citation>
    <scope>NUCLEOTIDE SEQUENCE [LARGE SCALE GENOMIC DNA]</scope>
    <source>
        <strain evidence="13 14">DSM 16097</strain>
    </source>
</reference>
<dbReference type="NCBIfam" id="NF011202">
    <property type="entry name" value="PRK14608.1"/>
    <property type="match status" value="1"/>
</dbReference>
<sequence length="278" mass="29155">MRLFAPAKVNLALHVTGRRDDGYHLLDSVVVFADLGDRIDIAPSNDLSLTVTGPRAAGVPADRRNLIWQAAELFPPGQGAAITLDKHLPHAGGIGGGSADAAATLRGLAAFWDLALPNAAAVLSLGADVPVCLFRKPARMLGIGEIVAPLPPLPPLWVVLINPGIEVPTSAVFKKLTSPDNTPLPDIPAQGWQDAAALSDWLCDTRNDLEPPARALVPEIGRVIDHLNARPGCLLARMSGSGGTCFGLFATEAAATQAALDLQDRPDWWVAAARLLPA</sequence>
<gene>
    <name evidence="10" type="primary">ispE</name>
    <name evidence="13" type="ORF">C7455_105172</name>
</gene>
<keyword evidence="4 10" id="KW-0808">Transferase</keyword>
<comment type="pathway">
    <text evidence="10">Isoprenoid biosynthesis; isopentenyl diphosphate biosynthesis via DXP pathway; isopentenyl diphosphate from 1-deoxy-D-xylulose 5-phosphate: step 3/6.</text>
</comment>
<dbReference type="GO" id="GO:0016114">
    <property type="term" value="P:terpenoid biosynthetic process"/>
    <property type="evidence" value="ECO:0007669"/>
    <property type="project" value="UniProtKB-UniRule"/>
</dbReference>
<feature type="active site" evidence="10">
    <location>
        <position position="128"/>
    </location>
</feature>
<evidence type="ECO:0000256" key="2">
    <source>
        <dbReference type="ARBA" id="ARBA00012052"/>
    </source>
</evidence>
<evidence type="ECO:0000256" key="10">
    <source>
        <dbReference type="HAMAP-Rule" id="MF_00061"/>
    </source>
</evidence>
<dbReference type="GO" id="GO:0005524">
    <property type="term" value="F:ATP binding"/>
    <property type="evidence" value="ECO:0007669"/>
    <property type="project" value="UniProtKB-UniRule"/>
</dbReference>
<proteinExistence type="inferred from homology"/>
<dbReference type="InterPro" id="IPR004424">
    <property type="entry name" value="IspE"/>
</dbReference>